<gene>
    <name evidence="1" type="ORF">FBU59_005571</name>
</gene>
<keyword evidence="2" id="KW-1185">Reference proteome</keyword>
<dbReference type="Proteomes" id="UP001150603">
    <property type="component" value="Unassembled WGS sequence"/>
</dbReference>
<evidence type="ECO:0000313" key="2">
    <source>
        <dbReference type="Proteomes" id="UP001150603"/>
    </source>
</evidence>
<evidence type="ECO:0000313" key="1">
    <source>
        <dbReference type="EMBL" id="KAJ1934829.1"/>
    </source>
</evidence>
<organism evidence="1 2">
    <name type="scientific">Linderina macrospora</name>
    <dbReference type="NCBI Taxonomy" id="4868"/>
    <lineage>
        <taxon>Eukaryota</taxon>
        <taxon>Fungi</taxon>
        <taxon>Fungi incertae sedis</taxon>
        <taxon>Zoopagomycota</taxon>
        <taxon>Kickxellomycotina</taxon>
        <taxon>Kickxellomycetes</taxon>
        <taxon>Kickxellales</taxon>
        <taxon>Kickxellaceae</taxon>
        <taxon>Linderina</taxon>
    </lineage>
</organism>
<sequence>MSCLSVLLVGERFLGLFASLRIDNYLFVDHLWTQTLLAGSDHSQAIFITSLGSEAFHIDDSTDLVWGDLPPTSQRSSHFTQTSQNMLLSQVTDSSQQKQQQQQQSVSGPKSEQVLPGPPSNIWRDPHLFVNQGRLEGYAGVITRVVDPVLGIYIIDECHALILTYWPPLSPLNVLRTGTRILVENAHILLLSNSPGYQWEWIKRLLSGDSAEPSKQHLLVFGACVQTSVRILEFATTDEPAAMVTAIDSAMAPVLAKQAQGLVQMIETAEAYWKLGQKFPHGMVGNYDSQTDAKQVRRELLAAAMRWAGVPTASSVATESRNLTAEFLVHEANCRAEKPRSHFLTRIVPLSSVASRFIEWSRDLQQTTTALAGWLTMDSRGSL</sequence>
<dbReference type="EMBL" id="JANBPW010004482">
    <property type="protein sequence ID" value="KAJ1934829.1"/>
    <property type="molecule type" value="Genomic_DNA"/>
</dbReference>
<proteinExistence type="predicted"/>
<name>A0ACC1J266_9FUNG</name>
<feature type="non-terminal residue" evidence="1">
    <location>
        <position position="383"/>
    </location>
</feature>
<reference evidence="1" key="1">
    <citation type="submission" date="2022-07" db="EMBL/GenBank/DDBJ databases">
        <title>Phylogenomic reconstructions and comparative analyses of Kickxellomycotina fungi.</title>
        <authorList>
            <person name="Reynolds N.K."/>
            <person name="Stajich J.E."/>
            <person name="Barry K."/>
            <person name="Grigoriev I.V."/>
            <person name="Crous P."/>
            <person name="Smith M.E."/>
        </authorList>
    </citation>
    <scope>NUCLEOTIDE SEQUENCE</scope>
    <source>
        <strain evidence="1">NRRL 5244</strain>
    </source>
</reference>
<protein>
    <submittedName>
        <fullName evidence="1">Uncharacterized protein</fullName>
    </submittedName>
</protein>
<accession>A0ACC1J266</accession>
<comment type="caution">
    <text evidence="1">The sequence shown here is derived from an EMBL/GenBank/DDBJ whole genome shotgun (WGS) entry which is preliminary data.</text>
</comment>